<evidence type="ECO:0000256" key="3">
    <source>
        <dbReference type="ARBA" id="ARBA00022630"/>
    </source>
</evidence>
<dbReference type="GO" id="GO:0050660">
    <property type="term" value="F:flavin adenine dinucleotide binding"/>
    <property type="evidence" value="ECO:0007669"/>
    <property type="project" value="InterPro"/>
</dbReference>
<comment type="caution">
    <text evidence="7">The sequence shown here is derived from an EMBL/GenBank/DDBJ whole genome shotgun (WGS) entry which is preliminary data.</text>
</comment>
<sequence>MAGLNDRILILGCGCFGVSTAYHLLKRGFTDITNLERSLVVPAPDAASNDINRIVRSSYSDRFYSEFARDAISLWKNGEEWGDSYQESGVVVLGFPEPSPGATIQGDLVGSYSRESYNNDLAIGADVTLLETPDALRSAFPSSTPVASLDSKTGYLNKDGGWADAGKGLKRMINRVTQMGATIISGKEVKELVKELIKDGTGFKTIGVRCSDGSQYDASLVVSALGSWTPSTFPGLNFNGACLATGQCVAMVQLTPEEAKAYRKCPVVLDFNTGFYIFPVTENNVVKMAIHSVGYTHLKKNVSTPRTISSDGDRGLAIPKQDLGYLRSYLGEVYPELAAKPFSATRLCWYNDSPDGDWVISKYSGDAGLILATGGSGHAYKFLPNIGSLVADLIQDKLSPELIQKFSIDRPQGKADLSRKGFTQELPLDQLCTLSDLLL</sequence>
<dbReference type="GO" id="GO:0004657">
    <property type="term" value="F:proline dehydrogenase activity"/>
    <property type="evidence" value="ECO:0007669"/>
    <property type="project" value="TreeGrafter"/>
</dbReference>
<proteinExistence type="inferred from homology"/>
<evidence type="ECO:0000256" key="1">
    <source>
        <dbReference type="ARBA" id="ARBA00001974"/>
    </source>
</evidence>
<dbReference type="OrthoDB" id="2219495at2759"/>
<reference evidence="7 8" key="1">
    <citation type="journal article" date="2019" name="Nat. Ecol. Evol.">
        <title>Megaphylogeny resolves global patterns of mushroom evolution.</title>
        <authorList>
            <person name="Varga T."/>
            <person name="Krizsan K."/>
            <person name="Foldi C."/>
            <person name="Dima B."/>
            <person name="Sanchez-Garcia M."/>
            <person name="Sanchez-Ramirez S."/>
            <person name="Szollosi G.J."/>
            <person name="Szarkandi J.G."/>
            <person name="Papp V."/>
            <person name="Albert L."/>
            <person name="Andreopoulos W."/>
            <person name="Angelini C."/>
            <person name="Antonin V."/>
            <person name="Barry K.W."/>
            <person name="Bougher N.L."/>
            <person name="Buchanan P."/>
            <person name="Buyck B."/>
            <person name="Bense V."/>
            <person name="Catcheside P."/>
            <person name="Chovatia M."/>
            <person name="Cooper J."/>
            <person name="Damon W."/>
            <person name="Desjardin D."/>
            <person name="Finy P."/>
            <person name="Geml J."/>
            <person name="Haridas S."/>
            <person name="Hughes K."/>
            <person name="Justo A."/>
            <person name="Karasinski D."/>
            <person name="Kautmanova I."/>
            <person name="Kiss B."/>
            <person name="Kocsube S."/>
            <person name="Kotiranta H."/>
            <person name="LaButti K.M."/>
            <person name="Lechner B.E."/>
            <person name="Liimatainen K."/>
            <person name="Lipzen A."/>
            <person name="Lukacs Z."/>
            <person name="Mihaltcheva S."/>
            <person name="Morgado L.N."/>
            <person name="Niskanen T."/>
            <person name="Noordeloos M.E."/>
            <person name="Ohm R.A."/>
            <person name="Ortiz-Santana B."/>
            <person name="Ovrebo C."/>
            <person name="Racz N."/>
            <person name="Riley R."/>
            <person name="Savchenko A."/>
            <person name="Shiryaev A."/>
            <person name="Soop K."/>
            <person name="Spirin V."/>
            <person name="Szebenyi C."/>
            <person name="Tomsovsky M."/>
            <person name="Tulloss R.E."/>
            <person name="Uehling J."/>
            <person name="Grigoriev I.V."/>
            <person name="Vagvolgyi C."/>
            <person name="Papp T."/>
            <person name="Martin F.M."/>
            <person name="Miettinen O."/>
            <person name="Hibbett D.S."/>
            <person name="Nagy L.G."/>
        </authorList>
    </citation>
    <scope>NUCLEOTIDE SEQUENCE [LARGE SCALE GENOMIC DNA]</scope>
    <source>
        <strain evidence="7 8">FP101781</strain>
    </source>
</reference>
<dbReference type="GO" id="GO:0050031">
    <property type="term" value="F:L-pipecolate oxidase activity"/>
    <property type="evidence" value="ECO:0007669"/>
    <property type="project" value="TreeGrafter"/>
</dbReference>
<keyword evidence="8" id="KW-1185">Reference proteome</keyword>
<evidence type="ECO:0000313" key="8">
    <source>
        <dbReference type="Proteomes" id="UP000298030"/>
    </source>
</evidence>
<dbReference type="STRING" id="71717.A0A4Y7TX63"/>
<name>A0A4Y7TX63_COPMI</name>
<feature type="domain" description="FAD dependent oxidoreductase" evidence="6">
    <location>
        <begin position="7"/>
        <end position="393"/>
    </location>
</feature>
<evidence type="ECO:0000259" key="6">
    <source>
        <dbReference type="Pfam" id="PF01266"/>
    </source>
</evidence>
<dbReference type="Gene3D" id="3.30.9.10">
    <property type="entry name" value="D-Amino Acid Oxidase, subunit A, domain 2"/>
    <property type="match status" value="1"/>
</dbReference>
<dbReference type="Gene3D" id="3.50.50.60">
    <property type="entry name" value="FAD/NAD(P)-binding domain"/>
    <property type="match status" value="1"/>
</dbReference>
<dbReference type="InterPro" id="IPR036188">
    <property type="entry name" value="FAD/NAD-bd_sf"/>
</dbReference>
<accession>A0A4Y7TX63</accession>
<dbReference type="Pfam" id="PF01266">
    <property type="entry name" value="DAO"/>
    <property type="match status" value="1"/>
</dbReference>
<dbReference type="PANTHER" id="PTHR10961:SF46">
    <property type="entry name" value="PEROXISOMAL SARCOSINE OXIDASE"/>
    <property type="match status" value="1"/>
</dbReference>
<dbReference type="SUPFAM" id="SSF51905">
    <property type="entry name" value="FAD/NAD(P)-binding domain"/>
    <property type="match status" value="1"/>
</dbReference>
<evidence type="ECO:0000256" key="4">
    <source>
        <dbReference type="ARBA" id="ARBA00022827"/>
    </source>
</evidence>
<dbReference type="SUPFAM" id="SSF54373">
    <property type="entry name" value="FAD-linked reductases, C-terminal domain"/>
    <property type="match status" value="1"/>
</dbReference>
<keyword evidence="4" id="KW-0274">FAD</keyword>
<gene>
    <name evidence="7" type="ORF">FA13DRAFT_1726103</name>
</gene>
<dbReference type="Proteomes" id="UP000298030">
    <property type="component" value="Unassembled WGS sequence"/>
</dbReference>
<comment type="cofactor">
    <cofactor evidence="1">
        <name>FAD</name>
        <dbReference type="ChEBI" id="CHEBI:57692"/>
    </cofactor>
</comment>
<dbReference type="PANTHER" id="PTHR10961">
    <property type="entry name" value="PEROXISOMAL SARCOSINE OXIDASE"/>
    <property type="match status" value="1"/>
</dbReference>
<keyword evidence="3" id="KW-0285">Flavoprotein</keyword>
<evidence type="ECO:0000256" key="2">
    <source>
        <dbReference type="ARBA" id="ARBA00010989"/>
    </source>
</evidence>
<dbReference type="GO" id="GO:0008115">
    <property type="term" value="F:sarcosine oxidase activity"/>
    <property type="evidence" value="ECO:0007669"/>
    <property type="project" value="TreeGrafter"/>
</dbReference>
<keyword evidence="5" id="KW-0560">Oxidoreductase</keyword>
<dbReference type="InterPro" id="IPR045170">
    <property type="entry name" value="MTOX"/>
</dbReference>
<evidence type="ECO:0000256" key="5">
    <source>
        <dbReference type="ARBA" id="ARBA00023002"/>
    </source>
</evidence>
<dbReference type="AlphaFoldDB" id="A0A4Y7TX63"/>
<protein>
    <submittedName>
        <fullName evidence="7">Nucleotide-binding domain-containing protein</fullName>
    </submittedName>
</protein>
<organism evidence="7 8">
    <name type="scientific">Coprinellus micaceus</name>
    <name type="common">Glistening ink-cap mushroom</name>
    <name type="synonym">Coprinus micaceus</name>
    <dbReference type="NCBI Taxonomy" id="71717"/>
    <lineage>
        <taxon>Eukaryota</taxon>
        <taxon>Fungi</taxon>
        <taxon>Dikarya</taxon>
        <taxon>Basidiomycota</taxon>
        <taxon>Agaricomycotina</taxon>
        <taxon>Agaricomycetes</taxon>
        <taxon>Agaricomycetidae</taxon>
        <taxon>Agaricales</taxon>
        <taxon>Agaricineae</taxon>
        <taxon>Psathyrellaceae</taxon>
        <taxon>Coprinellus</taxon>
    </lineage>
</organism>
<dbReference type="EMBL" id="QPFP01000003">
    <property type="protein sequence ID" value="TEB38418.1"/>
    <property type="molecule type" value="Genomic_DNA"/>
</dbReference>
<comment type="similarity">
    <text evidence="2">Belongs to the MSOX/MTOX family.</text>
</comment>
<dbReference type="InterPro" id="IPR006076">
    <property type="entry name" value="FAD-dep_OxRdtase"/>
</dbReference>
<evidence type="ECO:0000313" key="7">
    <source>
        <dbReference type="EMBL" id="TEB38418.1"/>
    </source>
</evidence>